<gene>
    <name evidence="2" type="ORF">GCM10009627_21680</name>
</gene>
<protein>
    <submittedName>
        <fullName evidence="2">MFS transporter</fullName>
    </submittedName>
</protein>
<feature type="transmembrane region" description="Helical" evidence="1">
    <location>
        <begin position="252"/>
        <end position="274"/>
    </location>
</feature>
<dbReference type="Gene3D" id="1.20.1250.20">
    <property type="entry name" value="MFS general substrate transporter like domains"/>
    <property type="match status" value="1"/>
</dbReference>
<organism evidence="2 3">
    <name type="scientific">Curtobacterium herbarum</name>
    <dbReference type="NCBI Taxonomy" id="150122"/>
    <lineage>
        <taxon>Bacteria</taxon>
        <taxon>Bacillati</taxon>
        <taxon>Actinomycetota</taxon>
        <taxon>Actinomycetes</taxon>
        <taxon>Micrococcales</taxon>
        <taxon>Microbacteriaceae</taxon>
        <taxon>Curtobacterium</taxon>
    </lineage>
</organism>
<keyword evidence="1" id="KW-1133">Transmembrane helix</keyword>
<dbReference type="InterPro" id="IPR011701">
    <property type="entry name" value="MFS"/>
</dbReference>
<feature type="transmembrane region" description="Helical" evidence="1">
    <location>
        <begin position="375"/>
        <end position="393"/>
    </location>
</feature>
<dbReference type="RefSeq" id="WP_204610024.1">
    <property type="nucleotide sequence ID" value="NZ_BAAAJX010000010.1"/>
</dbReference>
<proteinExistence type="predicted"/>
<reference evidence="3" key="1">
    <citation type="journal article" date="2019" name="Int. J. Syst. Evol. Microbiol.">
        <title>The Global Catalogue of Microorganisms (GCM) 10K type strain sequencing project: providing services to taxonomists for standard genome sequencing and annotation.</title>
        <authorList>
            <consortium name="The Broad Institute Genomics Platform"/>
            <consortium name="The Broad Institute Genome Sequencing Center for Infectious Disease"/>
            <person name="Wu L."/>
            <person name="Ma J."/>
        </authorList>
    </citation>
    <scope>NUCLEOTIDE SEQUENCE [LARGE SCALE GENOMIC DNA]</scope>
    <source>
        <strain evidence="3">JCM 12140</strain>
    </source>
</reference>
<dbReference type="PANTHER" id="PTHR23542">
    <property type="match status" value="1"/>
</dbReference>
<evidence type="ECO:0000256" key="1">
    <source>
        <dbReference type="SAM" id="Phobius"/>
    </source>
</evidence>
<evidence type="ECO:0000313" key="3">
    <source>
        <dbReference type="Proteomes" id="UP001501742"/>
    </source>
</evidence>
<sequence>MSTRTARLRDALATPHVLPTFSAALTGRAAYALVLLPLLYAVSDATGSIAQAGVAVALYGAGASLLAPARAWLIDRHGARPVLGALVLLFGGAVAALAITSLADGPNALLMVLAVAAGAVAPPIGPTMRVAWGALVPEGDLLRKGLSFDAVVEELLYLVGPAVAGLALAVVDPGLALFVPAVLVVVGGLLFVATPTVGAMGGRPRGETVERRRSLLAERRFVAVLLPALVAGSISGSLSVAVPAVLSDHGGAAAAGVALGLFAGGSAVGGLVYGAVKVPGSPARQLVALALGLLTLSSLIAVVTGAVAVSVVVAAAGVFFSPVMIVAYMAAHTAGGEHRQNAATTWVNTSHNVGGAIGSALAGVLIAAAGTPFAVAVMATVALLLLVVSGVLARRR</sequence>
<dbReference type="InterPro" id="IPR036259">
    <property type="entry name" value="MFS_trans_sf"/>
</dbReference>
<dbReference type="Proteomes" id="UP001501742">
    <property type="component" value="Unassembled WGS sequence"/>
</dbReference>
<dbReference type="Pfam" id="PF07690">
    <property type="entry name" value="MFS_1"/>
    <property type="match status" value="1"/>
</dbReference>
<comment type="caution">
    <text evidence="2">The sequence shown here is derived from an EMBL/GenBank/DDBJ whole genome shotgun (WGS) entry which is preliminary data.</text>
</comment>
<feature type="transmembrane region" description="Helical" evidence="1">
    <location>
        <begin position="312"/>
        <end position="331"/>
    </location>
</feature>
<feature type="transmembrane region" description="Helical" evidence="1">
    <location>
        <begin position="221"/>
        <end position="246"/>
    </location>
</feature>
<name>A0ABP4K526_9MICO</name>
<keyword evidence="1" id="KW-0812">Transmembrane</keyword>
<keyword evidence="3" id="KW-1185">Reference proteome</keyword>
<feature type="transmembrane region" description="Helical" evidence="1">
    <location>
        <begin position="352"/>
        <end position="369"/>
    </location>
</feature>
<keyword evidence="1" id="KW-0472">Membrane</keyword>
<feature type="transmembrane region" description="Helical" evidence="1">
    <location>
        <begin position="286"/>
        <end position="306"/>
    </location>
</feature>
<dbReference type="EMBL" id="BAAAJX010000010">
    <property type="protein sequence ID" value="GAA1493822.1"/>
    <property type="molecule type" value="Genomic_DNA"/>
</dbReference>
<feature type="transmembrane region" description="Helical" evidence="1">
    <location>
        <begin position="48"/>
        <end position="69"/>
    </location>
</feature>
<accession>A0ABP4K526</accession>
<evidence type="ECO:0000313" key="2">
    <source>
        <dbReference type="EMBL" id="GAA1493822.1"/>
    </source>
</evidence>
<dbReference type="PANTHER" id="PTHR23542:SF1">
    <property type="entry name" value="MAJOR FACILITATOR SUPERFAMILY (MFS) PROFILE DOMAIN-CONTAINING PROTEIN"/>
    <property type="match status" value="1"/>
</dbReference>
<dbReference type="SUPFAM" id="SSF103473">
    <property type="entry name" value="MFS general substrate transporter"/>
    <property type="match status" value="1"/>
</dbReference>
<feature type="transmembrane region" description="Helical" evidence="1">
    <location>
        <begin position="177"/>
        <end position="200"/>
    </location>
</feature>
<feature type="transmembrane region" description="Helical" evidence="1">
    <location>
        <begin position="21"/>
        <end position="42"/>
    </location>
</feature>
<feature type="transmembrane region" description="Helical" evidence="1">
    <location>
        <begin position="81"/>
        <end position="103"/>
    </location>
</feature>